<dbReference type="GeneID" id="94336343"/>
<name>A0AAD9UPB5_9APIC</name>
<accession>A0AAD9UPB5</accession>
<dbReference type="EMBL" id="JALLKP010000016">
    <property type="protein sequence ID" value="KAK2194998.1"/>
    <property type="molecule type" value="Genomic_DNA"/>
</dbReference>
<organism evidence="2 3">
    <name type="scientific">Babesia duncani</name>
    <dbReference type="NCBI Taxonomy" id="323732"/>
    <lineage>
        <taxon>Eukaryota</taxon>
        <taxon>Sar</taxon>
        <taxon>Alveolata</taxon>
        <taxon>Apicomplexa</taxon>
        <taxon>Aconoidasida</taxon>
        <taxon>Piroplasmida</taxon>
        <taxon>Babesiidae</taxon>
        <taxon>Babesia</taxon>
    </lineage>
</organism>
<protein>
    <submittedName>
        <fullName evidence="2">Uncharacterized protein</fullName>
    </submittedName>
</protein>
<dbReference type="AlphaFoldDB" id="A0AAD9UPB5"/>
<dbReference type="KEGG" id="bdw:94336343"/>
<dbReference type="RefSeq" id="XP_067803638.1">
    <property type="nucleotide sequence ID" value="XM_067947074.1"/>
</dbReference>
<comment type="caution">
    <text evidence="2">The sequence shown here is derived from an EMBL/GenBank/DDBJ whole genome shotgun (WGS) entry which is preliminary data.</text>
</comment>
<proteinExistence type="predicted"/>
<sequence>MHICRIFFNYQRAKYAARFLKPPGFFKRAEMRERPHRKTGPFENPVKRFVRLREKARLFSLVPPPRNVPKAKIISTKMLQPVEGVPTVDPKVLERRLEFLLGPEAQQQQLSAKLRPGLTPYQAELFTWERQMRDLRKIYRAQYLQKLAQVTEEERLRQYNLHLRQRKDAQERKELILNKALEEKKYRAWPISTFVVSQAHELGRRSRKKIANVYWLSKLATGINYKQDMHASSEEISVPDLARDLGHDIEESSRHKIQSGQLFFRRLLKESFKLMPEDMPRFRDYMEPVSASKRAATAYKNFSESELLQLVEQKIAILNEKIDEESKLDTKCKNSLYIQLRDHLDAARVAYLERENLPDTKGAEK</sequence>
<keyword evidence="3" id="KW-1185">Reference proteome</keyword>
<dbReference type="Proteomes" id="UP001214638">
    <property type="component" value="Unassembled WGS sequence"/>
</dbReference>
<dbReference type="EMBL" id="JALLKP010000002">
    <property type="protein sequence ID" value="KAK2196796.1"/>
    <property type="molecule type" value="Genomic_DNA"/>
</dbReference>
<reference evidence="2" key="1">
    <citation type="journal article" date="2023" name="Nat. Microbiol.">
        <title>Babesia duncani multi-omics identifies virulence factors and drug targets.</title>
        <authorList>
            <person name="Singh P."/>
            <person name="Lonardi S."/>
            <person name="Liang Q."/>
            <person name="Vydyam P."/>
            <person name="Khabirova E."/>
            <person name="Fang T."/>
            <person name="Gihaz S."/>
            <person name="Thekkiniath J."/>
            <person name="Munshi M."/>
            <person name="Abel S."/>
            <person name="Ciampossin L."/>
            <person name="Batugedara G."/>
            <person name="Gupta M."/>
            <person name="Lu X.M."/>
            <person name="Lenz T."/>
            <person name="Chakravarty S."/>
            <person name="Cornillot E."/>
            <person name="Hu Y."/>
            <person name="Ma W."/>
            <person name="Gonzalez L.M."/>
            <person name="Sanchez S."/>
            <person name="Estrada K."/>
            <person name="Sanchez-Flores A."/>
            <person name="Montero E."/>
            <person name="Harb O.S."/>
            <person name="Le Roch K.G."/>
            <person name="Mamoun C.B."/>
        </authorList>
    </citation>
    <scope>NUCLEOTIDE SEQUENCE</scope>
    <source>
        <strain evidence="2">WA1</strain>
    </source>
</reference>
<evidence type="ECO:0000313" key="2">
    <source>
        <dbReference type="EMBL" id="KAK2196796.1"/>
    </source>
</evidence>
<gene>
    <name evidence="2" type="ORF">BdWA1_002045</name>
    <name evidence="1" type="ORF">BdWA1_003526</name>
</gene>
<evidence type="ECO:0000313" key="1">
    <source>
        <dbReference type="EMBL" id="KAK2194998.1"/>
    </source>
</evidence>
<evidence type="ECO:0000313" key="3">
    <source>
        <dbReference type="Proteomes" id="UP001214638"/>
    </source>
</evidence>